<comment type="caution">
    <text evidence="1">The sequence shown here is derived from an EMBL/GenBank/DDBJ whole genome shotgun (WGS) entry which is preliminary data.</text>
</comment>
<gene>
    <name evidence="1" type="ORF">AAG570_012541</name>
</gene>
<organism evidence="1 2">
    <name type="scientific">Ranatra chinensis</name>
    <dbReference type="NCBI Taxonomy" id="642074"/>
    <lineage>
        <taxon>Eukaryota</taxon>
        <taxon>Metazoa</taxon>
        <taxon>Ecdysozoa</taxon>
        <taxon>Arthropoda</taxon>
        <taxon>Hexapoda</taxon>
        <taxon>Insecta</taxon>
        <taxon>Pterygota</taxon>
        <taxon>Neoptera</taxon>
        <taxon>Paraneoptera</taxon>
        <taxon>Hemiptera</taxon>
        <taxon>Heteroptera</taxon>
        <taxon>Panheteroptera</taxon>
        <taxon>Nepomorpha</taxon>
        <taxon>Nepidae</taxon>
        <taxon>Ranatrinae</taxon>
        <taxon>Ranatra</taxon>
    </lineage>
</organism>
<evidence type="ECO:0000313" key="1">
    <source>
        <dbReference type="EMBL" id="KAL1129596.1"/>
    </source>
</evidence>
<reference evidence="1 2" key="1">
    <citation type="submission" date="2024-07" db="EMBL/GenBank/DDBJ databases">
        <title>Chromosome-level genome assembly of the water stick insect Ranatra chinensis (Heteroptera: Nepidae).</title>
        <authorList>
            <person name="Liu X."/>
        </authorList>
    </citation>
    <scope>NUCLEOTIDE SEQUENCE [LARGE SCALE GENOMIC DNA]</scope>
    <source>
        <strain evidence="1">Cailab_2021Rc</strain>
        <tissue evidence="1">Muscle</tissue>
    </source>
</reference>
<dbReference type="AlphaFoldDB" id="A0ABD0YE59"/>
<dbReference type="InterPro" id="IPR005312">
    <property type="entry name" value="DUF1759"/>
</dbReference>
<sequence>MRSHKRHSASSLHPSLHLPDHHFAQRGLHGSVVPLATTIVSRILDCLQIYRKRSSGCSLCGVGHTLHELFPHISRSFIGEIEEKLDFNQMSASGCRKCLLQNIAKITFWLHANFFSVVKSRVRRSLTLLRLETIFGWITLLLSPKSNAQLGLDQLEDIYHEARENLKPILNAPESVESFHEEEMFPLSDRLYSEYYAIFKYLRRAVLAVDSKPSISSTSGILNPTSFDLSIASIPKLEVTPFDGDFRSFDAFYASFTSIIHENAIFSNTQKLPYLINALDKQTKNIIAHLPLRDASYQRALHLLKTRFSNPLRAATAHTDSILKLPNPDNPTAKPLRQFIDTHNIHYNAISNLTPNNVSETLSGPLYPWLQYANRRFNVPTLSEGLQEEEVCFLDTLEDPIKYSISIWPNIYPHTLLANSEHSPPWTKCRTSNGAICRNSKENNQRNAGVRYHMPAKECEDQMPLIGRKGENEIYARERARKPSALRFWFGGQYTAANEMEKGKKSMETAVDFRELEETAGSA</sequence>
<evidence type="ECO:0000313" key="2">
    <source>
        <dbReference type="Proteomes" id="UP001558652"/>
    </source>
</evidence>
<accession>A0ABD0YE59</accession>
<keyword evidence="2" id="KW-1185">Reference proteome</keyword>
<dbReference type="Proteomes" id="UP001558652">
    <property type="component" value="Unassembled WGS sequence"/>
</dbReference>
<proteinExistence type="predicted"/>
<dbReference type="EMBL" id="JBFDAA010000008">
    <property type="protein sequence ID" value="KAL1129596.1"/>
    <property type="molecule type" value="Genomic_DNA"/>
</dbReference>
<dbReference type="PANTHER" id="PTHR22954">
    <property type="entry name" value="RETROVIRAL PROTEASE-RELATED"/>
    <property type="match status" value="1"/>
</dbReference>
<protein>
    <submittedName>
        <fullName evidence="1">Uncharacterized protein</fullName>
    </submittedName>
</protein>
<dbReference type="Pfam" id="PF03564">
    <property type="entry name" value="DUF1759"/>
    <property type="match status" value="1"/>
</dbReference>
<dbReference type="PANTHER" id="PTHR22954:SF3">
    <property type="entry name" value="PROTEIN CBG08539"/>
    <property type="match status" value="1"/>
</dbReference>
<name>A0ABD0YE59_9HEMI</name>